<sequence length="402" mass="46387">MKKYWKISLLIAVVVLTVGSFYTHSAYSSTQLPQFYIKKDSGDSSILKKVTFSGDYLVGSINQGVTVEHNKTTYDTEKSFIEQFDREFAHRDPAIKQLQKEYRNFMRGKYNTEAFYEDNQLLSYADILNATTNSGSRSFVFKISVLNKKTNNSTSFDYAIPNPDQYNHVYVEDVQYFGKELKVLTRSYLQDTELDGEELDVYTFDIPNKKLLSKDEVKGHSKNGMVYTRLPGVDPLKPNKYAVYSISERELENEEGTEPPKPKEKELVVYDLGKNQKVDINFPKDILKMNLDALPAFVDGSTIYFTEEKNNAVRLKVFNIDTRELENEITLPVEKHSDSREIQSMIKNGKLYLLIKYNKMQNAEIKIMIADIKTEKMVYSGTLMTDKSQSIRSLQLYNILVK</sequence>
<dbReference type="SUPFAM" id="SSF82171">
    <property type="entry name" value="DPP6 N-terminal domain-like"/>
    <property type="match status" value="1"/>
</dbReference>
<keyword evidence="2" id="KW-1185">Reference proteome</keyword>
<dbReference type="OrthoDB" id="2433869at2"/>
<gene>
    <name evidence="1" type="ORF">CUU66_11910</name>
</gene>
<name>A0A2N5M5G4_9BACI</name>
<proteinExistence type="predicted"/>
<protein>
    <submittedName>
        <fullName evidence="1">Uncharacterized protein</fullName>
    </submittedName>
</protein>
<dbReference type="AlphaFoldDB" id="A0A2N5M5G4"/>
<evidence type="ECO:0000313" key="2">
    <source>
        <dbReference type="Proteomes" id="UP000234748"/>
    </source>
</evidence>
<comment type="caution">
    <text evidence="1">The sequence shown here is derived from an EMBL/GenBank/DDBJ whole genome shotgun (WGS) entry which is preliminary data.</text>
</comment>
<organism evidence="1 2">
    <name type="scientific">Peribacillus deserti</name>
    <dbReference type="NCBI Taxonomy" id="673318"/>
    <lineage>
        <taxon>Bacteria</taxon>
        <taxon>Bacillati</taxon>
        <taxon>Bacillota</taxon>
        <taxon>Bacilli</taxon>
        <taxon>Bacillales</taxon>
        <taxon>Bacillaceae</taxon>
        <taxon>Peribacillus</taxon>
    </lineage>
</organism>
<evidence type="ECO:0000313" key="1">
    <source>
        <dbReference type="EMBL" id="PLT29606.1"/>
    </source>
</evidence>
<dbReference type="Proteomes" id="UP000234748">
    <property type="component" value="Unassembled WGS sequence"/>
</dbReference>
<accession>A0A2N5M5G4</accession>
<dbReference type="RefSeq" id="WP_101642406.1">
    <property type="nucleotide sequence ID" value="NZ_PGUY01000037.1"/>
</dbReference>
<reference evidence="1 2" key="1">
    <citation type="submission" date="2017-11" db="EMBL/GenBank/DDBJ databases">
        <title>Comparitive Functional Genomics of Dry Heat Resistant strains isolated from the Viking Spacecraft.</title>
        <authorList>
            <person name="Seuylemezian A."/>
            <person name="Cooper K."/>
            <person name="Vaishampayan P."/>
        </authorList>
    </citation>
    <scope>NUCLEOTIDE SEQUENCE [LARGE SCALE GENOMIC DNA]</scope>
    <source>
        <strain evidence="1 2">V1-29</strain>
    </source>
</reference>
<dbReference type="EMBL" id="PGUY01000037">
    <property type="protein sequence ID" value="PLT29606.1"/>
    <property type="molecule type" value="Genomic_DNA"/>
</dbReference>